<evidence type="ECO:0000313" key="8">
    <source>
        <dbReference type="EMBL" id="CAD7652559.1"/>
    </source>
</evidence>
<name>A0A7R9M2V3_9ACAR</name>
<keyword evidence="4 6" id="KW-1133">Transmembrane helix</keyword>
<sequence>MVDPKARLAANQKSKRKLNVVTRMEEPYVPFFKGKLPQIIISSSLVLLCISLVIAIYLTERELPRTAFEFDNSLTLKMFLFQFVNYYSSIFYIAFAKGRFVTRTGDVSKYFVEECPMGGCFVDLAIQLAIIMVGKQAFGAVMEIATPVFTRFYNKWKYTQNLDDKCEGPINLPQWEDDFLLSSWSPTSLFYEYLELVLQFGFVTLFVAAFPLAPLFALINNFFEIRFDAKKIITSFKRPVAQRVKSIGIWYRILDAMGKLSVITNAMIIAFTTSFVPRILHYIEYGSLNKYLDSTLFKRLVNDSDINTTFCVYTSNSYGQPPVPSIESAEEDQYFWHLMVARLAFVVLFENVIVLCTSLMRVLIPDVPKELRQQKRQHSYLTNELIMRQEFTISKKGINNN</sequence>
<comment type="caution">
    <text evidence="6">Lacks conserved residue(s) required for the propagation of feature annotation.</text>
</comment>
<comment type="subcellular location">
    <subcellularLocation>
        <location evidence="1 6">Membrane</location>
        <topology evidence="1 6">Multi-pass membrane protein</topology>
    </subcellularLocation>
</comment>
<proteinExistence type="inferred from homology"/>
<dbReference type="AlphaFoldDB" id="A0A7R9M2V3"/>
<evidence type="ECO:0000256" key="6">
    <source>
        <dbReference type="RuleBase" id="RU280814"/>
    </source>
</evidence>
<evidence type="ECO:0000256" key="2">
    <source>
        <dbReference type="ARBA" id="ARBA00009671"/>
    </source>
</evidence>
<feature type="transmembrane region" description="Helical" evidence="6">
    <location>
        <begin position="343"/>
        <end position="364"/>
    </location>
</feature>
<dbReference type="GO" id="GO:0005254">
    <property type="term" value="F:chloride channel activity"/>
    <property type="evidence" value="ECO:0007669"/>
    <property type="project" value="TreeGrafter"/>
</dbReference>
<dbReference type="OrthoDB" id="6431562at2759"/>
<dbReference type="InterPro" id="IPR007632">
    <property type="entry name" value="Anoctamin"/>
</dbReference>
<feature type="transmembrane region" description="Helical" evidence="6">
    <location>
        <begin position="78"/>
        <end position="95"/>
    </location>
</feature>
<feature type="transmembrane region" description="Helical" evidence="6">
    <location>
        <begin position="39"/>
        <end position="58"/>
    </location>
</feature>
<dbReference type="InterPro" id="IPR049452">
    <property type="entry name" value="Anoctamin_TM"/>
</dbReference>
<evidence type="ECO:0000256" key="1">
    <source>
        <dbReference type="ARBA" id="ARBA00004141"/>
    </source>
</evidence>
<keyword evidence="3 6" id="KW-0812">Transmembrane</keyword>
<dbReference type="EMBL" id="OC920497">
    <property type="protein sequence ID" value="CAD7652559.1"/>
    <property type="molecule type" value="Genomic_DNA"/>
</dbReference>
<evidence type="ECO:0000313" key="9">
    <source>
        <dbReference type="Proteomes" id="UP000728032"/>
    </source>
</evidence>
<feature type="transmembrane region" description="Helical" evidence="6">
    <location>
        <begin position="196"/>
        <end position="223"/>
    </location>
</feature>
<keyword evidence="9" id="KW-1185">Reference proteome</keyword>
<accession>A0A7R9M2V3</accession>
<dbReference type="PANTHER" id="PTHR12308:SF83">
    <property type="entry name" value="ANOCTAMIN"/>
    <property type="match status" value="1"/>
</dbReference>
<reference evidence="8" key="1">
    <citation type="submission" date="2020-11" db="EMBL/GenBank/DDBJ databases">
        <authorList>
            <person name="Tran Van P."/>
        </authorList>
    </citation>
    <scope>NUCLEOTIDE SEQUENCE</scope>
</reference>
<dbReference type="EMBL" id="CAJPVJ010005672">
    <property type="protein sequence ID" value="CAG2169746.1"/>
    <property type="molecule type" value="Genomic_DNA"/>
</dbReference>
<organism evidence="8">
    <name type="scientific">Oppiella nova</name>
    <dbReference type="NCBI Taxonomy" id="334625"/>
    <lineage>
        <taxon>Eukaryota</taxon>
        <taxon>Metazoa</taxon>
        <taxon>Ecdysozoa</taxon>
        <taxon>Arthropoda</taxon>
        <taxon>Chelicerata</taxon>
        <taxon>Arachnida</taxon>
        <taxon>Acari</taxon>
        <taxon>Acariformes</taxon>
        <taxon>Sarcoptiformes</taxon>
        <taxon>Oribatida</taxon>
        <taxon>Brachypylina</taxon>
        <taxon>Oppioidea</taxon>
        <taxon>Oppiidae</taxon>
        <taxon>Oppiella</taxon>
    </lineage>
</organism>
<keyword evidence="5 6" id="KW-0472">Membrane</keyword>
<dbReference type="Proteomes" id="UP000728032">
    <property type="component" value="Unassembled WGS sequence"/>
</dbReference>
<comment type="similarity">
    <text evidence="2 6">Belongs to the anoctamin family.</text>
</comment>
<evidence type="ECO:0000256" key="3">
    <source>
        <dbReference type="ARBA" id="ARBA00022692"/>
    </source>
</evidence>
<feature type="domain" description="Anoctamin transmembrane" evidence="7">
    <location>
        <begin position="54"/>
        <end position="377"/>
    </location>
</feature>
<dbReference type="PANTHER" id="PTHR12308">
    <property type="entry name" value="ANOCTAMIN"/>
    <property type="match status" value="1"/>
</dbReference>
<dbReference type="GO" id="GO:0005886">
    <property type="term" value="C:plasma membrane"/>
    <property type="evidence" value="ECO:0007669"/>
    <property type="project" value="TreeGrafter"/>
</dbReference>
<evidence type="ECO:0000256" key="5">
    <source>
        <dbReference type="ARBA" id="ARBA00023136"/>
    </source>
</evidence>
<protein>
    <recommendedName>
        <fullName evidence="6">Anoctamin</fullName>
    </recommendedName>
</protein>
<feature type="transmembrane region" description="Helical" evidence="6">
    <location>
        <begin position="262"/>
        <end position="283"/>
    </location>
</feature>
<dbReference type="Pfam" id="PF04547">
    <property type="entry name" value="Anoctamin"/>
    <property type="match status" value="1"/>
</dbReference>
<evidence type="ECO:0000259" key="7">
    <source>
        <dbReference type="Pfam" id="PF04547"/>
    </source>
</evidence>
<evidence type="ECO:0000256" key="4">
    <source>
        <dbReference type="ARBA" id="ARBA00022989"/>
    </source>
</evidence>
<gene>
    <name evidence="8" type="ORF">ONB1V03_LOCUS9220</name>
</gene>